<gene>
    <name evidence="1" type="ORF">A9404_11395</name>
</gene>
<dbReference type="KEGG" id="haz:A9404_11395"/>
<keyword evidence="2" id="KW-1185">Reference proteome</keyword>
<dbReference type="Pfam" id="PF09941">
    <property type="entry name" value="DUF2173"/>
    <property type="match status" value="1"/>
</dbReference>
<dbReference type="OrthoDB" id="8563713at2"/>
<name>A0A191ZJ55_9GAMM</name>
<dbReference type="InterPro" id="IPR018685">
    <property type="entry name" value="DUF2173"/>
</dbReference>
<dbReference type="EMBL" id="CP016027">
    <property type="protein sequence ID" value="ANJ67900.1"/>
    <property type="molecule type" value="Genomic_DNA"/>
</dbReference>
<dbReference type="RefSeq" id="WP_066101694.1">
    <property type="nucleotide sequence ID" value="NZ_CP016027.1"/>
</dbReference>
<dbReference type="Proteomes" id="UP000078596">
    <property type="component" value="Chromosome"/>
</dbReference>
<organism evidence="1 2">
    <name type="scientific">Halothiobacillus diazotrophicus</name>
    <dbReference type="NCBI Taxonomy" id="1860122"/>
    <lineage>
        <taxon>Bacteria</taxon>
        <taxon>Pseudomonadati</taxon>
        <taxon>Pseudomonadota</taxon>
        <taxon>Gammaproteobacteria</taxon>
        <taxon>Chromatiales</taxon>
        <taxon>Halothiobacillaceae</taxon>
        <taxon>Halothiobacillus</taxon>
    </lineage>
</organism>
<evidence type="ECO:0000313" key="2">
    <source>
        <dbReference type="Proteomes" id="UP000078596"/>
    </source>
</evidence>
<dbReference type="AlphaFoldDB" id="A0A191ZJ55"/>
<dbReference type="STRING" id="1860122.A9404_11395"/>
<reference evidence="1 2" key="1">
    <citation type="submission" date="2016-06" db="EMBL/GenBank/DDBJ databases">
        <title>Insight into the functional genes involving in sulfur oxidation in Pearl River water.</title>
        <authorList>
            <person name="Luo J."/>
            <person name="Tan X."/>
            <person name="Lin W."/>
        </authorList>
    </citation>
    <scope>NUCLEOTIDE SEQUENCE [LARGE SCALE GENOMIC DNA]</scope>
    <source>
        <strain evidence="1 2">LS2</strain>
    </source>
</reference>
<evidence type="ECO:0000313" key="1">
    <source>
        <dbReference type="EMBL" id="ANJ67900.1"/>
    </source>
</evidence>
<protein>
    <recommendedName>
        <fullName evidence="3">Roadblock/LAMTOR2 domain-containing protein</fullName>
    </recommendedName>
</protein>
<sequence>MATMSELTQVPGAIAGFTFSQTGELIESDIKPGNHELDESTLGLLAHICVANMAISNMQATGWEKSSDLKGFHPVEGFTFVCVDVSVVSRGHQAIVLINHGADYDKAFRALAG</sequence>
<evidence type="ECO:0008006" key="3">
    <source>
        <dbReference type="Google" id="ProtNLM"/>
    </source>
</evidence>
<proteinExistence type="predicted"/>
<accession>A0A191ZJ55</accession>